<feature type="active site" description="Nucleophile" evidence="2">
    <location>
        <position position="38"/>
    </location>
</feature>
<dbReference type="InterPro" id="IPR016035">
    <property type="entry name" value="Acyl_Trfase/lysoPLipase"/>
</dbReference>
<name>A0ABY5JZB8_9BACI</name>
<protein>
    <submittedName>
        <fullName evidence="4">Patatin-like phospholipase family protein</fullName>
    </submittedName>
</protein>
<evidence type="ECO:0000259" key="3">
    <source>
        <dbReference type="PROSITE" id="PS51635"/>
    </source>
</evidence>
<dbReference type="Pfam" id="PF01734">
    <property type="entry name" value="Patatin"/>
    <property type="match status" value="1"/>
</dbReference>
<evidence type="ECO:0000256" key="1">
    <source>
        <dbReference type="ARBA" id="ARBA00023098"/>
    </source>
</evidence>
<feature type="short sequence motif" description="DGA/G" evidence="2">
    <location>
        <begin position="185"/>
        <end position="187"/>
    </location>
</feature>
<gene>
    <name evidence="4" type="ORF">NP439_14745</name>
</gene>
<keyword evidence="5" id="KW-1185">Reference proteome</keyword>
<feature type="domain" description="PNPLA" evidence="3">
    <location>
        <begin position="5"/>
        <end position="198"/>
    </location>
</feature>
<evidence type="ECO:0000256" key="2">
    <source>
        <dbReference type="PROSITE-ProRule" id="PRU01161"/>
    </source>
</evidence>
<evidence type="ECO:0000313" key="5">
    <source>
        <dbReference type="Proteomes" id="UP001059773"/>
    </source>
</evidence>
<accession>A0ABY5JZB8</accession>
<keyword evidence="2" id="KW-0442">Lipid degradation</keyword>
<dbReference type="RefSeq" id="WP_256710413.1">
    <property type="nucleotide sequence ID" value="NZ_CP101914.1"/>
</dbReference>
<dbReference type="PANTHER" id="PTHR46394:SF1">
    <property type="entry name" value="PNPLA DOMAIN-CONTAINING PROTEIN"/>
    <property type="match status" value="1"/>
</dbReference>
<dbReference type="Proteomes" id="UP001059773">
    <property type="component" value="Chromosome"/>
</dbReference>
<feature type="active site" description="Proton acceptor" evidence="2">
    <location>
        <position position="185"/>
    </location>
</feature>
<keyword evidence="2" id="KW-0378">Hydrolase</keyword>
<organism evidence="4 5">
    <name type="scientific">Oceanobacillus jeddahense</name>
    <dbReference type="NCBI Taxonomy" id="1462527"/>
    <lineage>
        <taxon>Bacteria</taxon>
        <taxon>Bacillati</taxon>
        <taxon>Bacillota</taxon>
        <taxon>Bacilli</taxon>
        <taxon>Bacillales</taxon>
        <taxon>Bacillaceae</taxon>
        <taxon>Oceanobacillus</taxon>
    </lineage>
</organism>
<dbReference type="PANTHER" id="PTHR46394">
    <property type="entry name" value="ANNEXIN"/>
    <property type="match status" value="1"/>
</dbReference>
<feature type="short sequence motif" description="GXSXG" evidence="2">
    <location>
        <begin position="36"/>
        <end position="40"/>
    </location>
</feature>
<sequence length="296" mass="33219">MKIDAVFSGGGVKGFAYVGVLESWEEKNLQVERAAGTSAGAIIAGLLAAGYHSKDIKELMKSLDVQNLADQPLLSKLLPVTKWLFLYFQLGLYKGEALETWLREVLAKQNIYQFGDLKPGALKVVVSDLSLGKLVVIPDDLERVYGLHPDTFSVAAAIRMSAGFPYFFMPKRIQGKNKEKSVIVDGGLLSNFPLWIFSEDEEKKTRPIIGVRLTDPSSSLEPREIRNALHMFPSLFATMKQAHDNRYISKHQADHIIFVPTPEQNSMNFNITEESREKLRQIGKESSEKFLRTWSG</sequence>
<dbReference type="EMBL" id="CP101914">
    <property type="protein sequence ID" value="UUI05580.1"/>
    <property type="molecule type" value="Genomic_DNA"/>
</dbReference>
<dbReference type="CDD" id="cd07207">
    <property type="entry name" value="Pat_ExoU_VipD_like"/>
    <property type="match status" value="1"/>
</dbReference>
<dbReference type="Gene3D" id="3.40.1090.10">
    <property type="entry name" value="Cytosolic phospholipase A2 catalytic domain"/>
    <property type="match status" value="2"/>
</dbReference>
<proteinExistence type="predicted"/>
<evidence type="ECO:0000313" key="4">
    <source>
        <dbReference type="EMBL" id="UUI05580.1"/>
    </source>
</evidence>
<reference evidence="4" key="1">
    <citation type="submission" date="2022-07" db="EMBL/GenBank/DDBJ databases">
        <title>FELIX.</title>
        <authorList>
            <person name="Wan K.H."/>
            <person name="Park S."/>
            <person name="Lawrence Q."/>
            <person name="Eichenberger J.P."/>
            <person name="Booth B.W."/>
            <person name="Piaggio A.J."/>
            <person name="Chandler J.C."/>
            <person name="Franklin A.B."/>
            <person name="Celniker S.E."/>
        </authorList>
    </citation>
    <scope>NUCLEOTIDE SEQUENCE</scope>
    <source>
        <strain evidence="4">QA-1986 374</strain>
    </source>
</reference>
<dbReference type="InterPro" id="IPR002641">
    <property type="entry name" value="PNPLA_dom"/>
</dbReference>
<keyword evidence="1 2" id="KW-0443">Lipid metabolism</keyword>
<dbReference type="SUPFAM" id="SSF52151">
    <property type="entry name" value="FabD/lysophospholipase-like"/>
    <property type="match status" value="1"/>
</dbReference>
<dbReference type="InterPro" id="IPR052580">
    <property type="entry name" value="Lipid_Hydrolase"/>
</dbReference>
<dbReference type="PROSITE" id="PS51635">
    <property type="entry name" value="PNPLA"/>
    <property type="match status" value="1"/>
</dbReference>
<feature type="short sequence motif" description="GXGXXG" evidence="2">
    <location>
        <begin position="9"/>
        <end position="14"/>
    </location>
</feature>